<organism evidence="2 3">
    <name type="scientific">Marinicella sediminis</name>
    <dbReference type="NCBI Taxonomy" id="1792834"/>
    <lineage>
        <taxon>Bacteria</taxon>
        <taxon>Pseudomonadati</taxon>
        <taxon>Pseudomonadota</taxon>
        <taxon>Gammaproteobacteria</taxon>
        <taxon>Lysobacterales</taxon>
        <taxon>Marinicellaceae</taxon>
        <taxon>Marinicella</taxon>
    </lineage>
</organism>
<protein>
    <recommendedName>
        <fullName evidence="4">HEAT repeat domain-containing protein</fullName>
    </recommendedName>
</protein>
<dbReference type="EMBL" id="JBHRTS010000003">
    <property type="protein sequence ID" value="MFC3193805.1"/>
    <property type="molecule type" value="Genomic_DNA"/>
</dbReference>
<keyword evidence="3" id="KW-1185">Reference proteome</keyword>
<dbReference type="Proteomes" id="UP001595533">
    <property type="component" value="Unassembled WGS sequence"/>
</dbReference>
<evidence type="ECO:0008006" key="4">
    <source>
        <dbReference type="Google" id="ProtNLM"/>
    </source>
</evidence>
<sequence length="378" mass="43318">MKLLLTSAVLMLLLSEQATSETTKAAEQSMEAAEQEYLTWHLQLHELLLASDNNNHKTLGLLAMINGTLPAIKEEENNEANQQFKAQMVVLNELIQSNELTTQTQLLLLNWCNKTALRDYCDTQRLLTDLIKSNPENLLAYLHPLKVAYNEQNDDLLINTLRLMAVSQYNHQHLYLTSDFQMAVDAFLAENPVPKSAIEAFKKDEVLLSGLTDQQRLDLDNHIRTYLHFAIKMSYLYLHEPADLKVLFEVCKLNLQFTESCLKITQILIHHSDTFAARGIGYALLMAVNQINQRPELTEVVADKQQVYQDAVQCLRKAARSDSLLDGMFDAEQLRIRLLPINQWDLQLQLAEYMYRKHNSQNPGRINPQDCISPLQPE</sequence>
<evidence type="ECO:0000256" key="1">
    <source>
        <dbReference type="SAM" id="SignalP"/>
    </source>
</evidence>
<proteinExistence type="predicted"/>
<evidence type="ECO:0000313" key="2">
    <source>
        <dbReference type="EMBL" id="MFC3193805.1"/>
    </source>
</evidence>
<reference evidence="3" key="1">
    <citation type="journal article" date="2019" name="Int. J. Syst. Evol. Microbiol.">
        <title>The Global Catalogue of Microorganisms (GCM) 10K type strain sequencing project: providing services to taxonomists for standard genome sequencing and annotation.</title>
        <authorList>
            <consortium name="The Broad Institute Genomics Platform"/>
            <consortium name="The Broad Institute Genome Sequencing Center for Infectious Disease"/>
            <person name="Wu L."/>
            <person name="Ma J."/>
        </authorList>
    </citation>
    <scope>NUCLEOTIDE SEQUENCE [LARGE SCALE GENOMIC DNA]</scope>
    <source>
        <strain evidence="3">KCTC 42953</strain>
    </source>
</reference>
<dbReference type="RefSeq" id="WP_157892815.1">
    <property type="nucleotide sequence ID" value="NZ_JBHRTS010000003.1"/>
</dbReference>
<feature type="chain" id="PRO_5045337188" description="HEAT repeat domain-containing protein" evidence="1">
    <location>
        <begin position="21"/>
        <end position="378"/>
    </location>
</feature>
<evidence type="ECO:0000313" key="3">
    <source>
        <dbReference type="Proteomes" id="UP001595533"/>
    </source>
</evidence>
<keyword evidence="1" id="KW-0732">Signal</keyword>
<name>A0ABV7J6P4_9GAMM</name>
<gene>
    <name evidence="2" type="ORF">ACFODZ_06090</name>
</gene>
<feature type="signal peptide" evidence="1">
    <location>
        <begin position="1"/>
        <end position="20"/>
    </location>
</feature>
<accession>A0ABV7J6P4</accession>
<comment type="caution">
    <text evidence="2">The sequence shown here is derived from an EMBL/GenBank/DDBJ whole genome shotgun (WGS) entry which is preliminary data.</text>
</comment>